<keyword evidence="2" id="KW-1185">Reference proteome</keyword>
<reference evidence="1" key="1">
    <citation type="submission" date="2021-02" db="EMBL/GenBank/DDBJ databases">
        <authorList>
            <person name="Bekaert M."/>
        </authorList>
    </citation>
    <scope>NUCLEOTIDE SEQUENCE</scope>
    <source>
        <strain evidence="1">IoA-00</strain>
    </source>
</reference>
<dbReference type="EMBL" id="CAJNVT010000154">
    <property type="protein sequence ID" value="CAF2746701.1"/>
    <property type="molecule type" value="Genomic_DNA"/>
</dbReference>
<dbReference type="Proteomes" id="UP000675881">
    <property type="component" value="Unassembled WGS sequence"/>
</dbReference>
<proteinExistence type="predicted"/>
<sequence length="152" mass="16830">MRSHSLHDLNVPRVTSSECNFSGSHRSYLPFPNSLDSMAKSLISGSQCSLFRSGVITIAENTPDSTCICFKFKFTSAIAEKVIYHLSLYQLPFELLPLAVGFPKKKSFRVPLIKTVISLIMFKIKELSDTTLQLSQNKLVRPAAPPGIVPIS</sequence>
<evidence type="ECO:0000313" key="2">
    <source>
        <dbReference type="Proteomes" id="UP000675881"/>
    </source>
</evidence>
<comment type="caution">
    <text evidence="1">The sequence shown here is derived from an EMBL/GenBank/DDBJ whole genome shotgun (WGS) entry which is preliminary data.</text>
</comment>
<dbReference type="AlphaFoldDB" id="A0A817FDI9"/>
<organism evidence="1 2">
    <name type="scientific">Lepeophtheirus salmonis</name>
    <name type="common">Salmon louse</name>
    <name type="synonym">Caligus salmonis</name>
    <dbReference type="NCBI Taxonomy" id="72036"/>
    <lineage>
        <taxon>Eukaryota</taxon>
        <taxon>Metazoa</taxon>
        <taxon>Ecdysozoa</taxon>
        <taxon>Arthropoda</taxon>
        <taxon>Crustacea</taxon>
        <taxon>Multicrustacea</taxon>
        <taxon>Hexanauplia</taxon>
        <taxon>Copepoda</taxon>
        <taxon>Siphonostomatoida</taxon>
        <taxon>Caligidae</taxon>
        <taxon>Lepeophtheirus</taxon>
    </lineage>
</organism>
<evidence type="ECO:0000313" key="1">
    <source>
        <dbReference type="EMBL" id="CAF2746701.1"/>
    </source>
</evidence>
<protein>
    <submittedName>
        <fullName evidence="1">(salmon louse) hypothetical protein</fullName>
    </submittedName>
</protein>
<name>A0A817FDI9_LEPSM</name>
<accession>A0A817FDI9</accession>
<gene>
    <name evidence="1" type="ORF">LSAA_323</name>
</gene>